<proteinExistence type="predicted"/>
<dbReference type="InterPro" id="IPR000884">
    <property type="entry name" value="TSP1_rpt"/>
</dbReference>
<dbReference type="Pfam" id="PF00090">
    <property type="entry name" value="TSP_1"/>
    <property type="match status" value="1"/>
</dbReference>
<reference evidence="2 3" key="1">
    <citation type="journal article" date="2017" name="Curr. Biol.">
        <title>Genome architecture and evolution of a unichromosomal asexual nematode.</title>
        <authorList>
            <person name="Fradin H."/>
            <person name="Zegar C."/>
            <person name="Gutwein M."/>
            <person name="Lucas J."/>
            <person name="Kovtun M."/>
            <person name="Corcoran D."/>
            <person name="Baugh L.R."/>
            <person name="Kiontke K."/>
            <person name="Gunsalus K."/>
            <person name="Fitch D.H."/>
            <person name="Piano F."/>
        </authorList>
    </citation>
    <scope>NUCLEOTIDE SEQUENCE [LARGE SCALE GENOMIC DNA]</scope>
    <source>
        <strain evidence="2">PF1309</strain>
    </source>
</reference>
<dbReference type="STRING" id="2018661.A0A2A2L1I8"/>
<accession>A0A2A2L1I8</accession>
<dbReference type="SUPFAM" id="SSF82895">
    <property type="entry name" value="TSP-1 type 1 repeat"/>
    <property type="match status" value="1"/>
</dbReference>
<dbReference type="InterPro" id="IPR036383">
    <property type="entry name" value="TSP1_rpt_sf"/>
</dbReference>
<dbReference type="PROSITE" id="PS50092">
    <property type="entry name" value="TSP1"/>
    <property type="match status" value="1"/>
</dbReference>
<organism evidence="2 3">
    <name type="scientific">Diploscapter pachys</name>
    <dbReference type="NCBI Taxonomy" id="2018661"/>
    <lineage>
        <taxon>Eukaryota</taxon>
        <taxon>Metazoa</taxon>
        <taxon>Ecdysozoa</taxon>
        <taxon>Nematoda</taxon>
        <taxon>Chromadorea</taxon>
        <taxon>Rhabditida</taxon>
        <taxon>Rhabditina</taxon>
        <taxon>Rhabditomorpha</taxon>
        <taxon>Rhabditoidea</taxon>
        <taxon>Rhabditidae</taxon>
        <taxon>Diploscapter</taxon>
    </lineage>
</organism>
<dbReference type="Proteomes" id="UP000218231">
    <property type="component" value="Unassembled WGS sequence"/>
</dbReference>
<dbReference type="Gene3D" id="2.20.100.10">
    <property type="entry name" value="Thrombospondin type-1 (TSP1) repeat"/>
    <property type="match status" value="1"/>
</dbReference>
<evidence type="ECO:0000256" key="1">
    <source>
        <dbReference type="SAM" id="MobiDB-lite"/>
    </source>
</evidence>
<feature type="region of interest" description="Disordered" evidence="1">
    <location>
        <begin position="241"/>
        <end position="262"/>
    </location>
</feature>
<protein>
    <submittedName>
        <fullName evidence="2">Uncharacterized protein</fullName>
    </submittedName>
</protein>
<dbReference type="EMBL" id="LIAE01007315">
    <property type="protein sequence ID" value="PAV80126.1"/>
    <property type="molecule type" value="Genomic_DNA"/>
</dbReference>
<gene>
    <name evidence="2" type="ORF">WR25_24738</name>
</gene>
<name>A0A2A2L1I8_9BILA</name>
<sequence>MRESSFCSDRDCSRGQQRFGAEGKQYGVFDAIQLVQEFNRTEILVRLVKIRHKGSGVPGDSGDPAPTNMERTLKHEQGHVQRALVALVVPLKNLNLASRNTVLPNGDSGVLGAVAVHPITNHKWLTKSPQRSHFSATCGGGYQARQRLCNNGCTTCQCVGESTQTEQCNTQPCQTYCDTCYQPVPAPAPCTTCYQPVVTPPPAPPLPAPSPICTTCNNPVPAPVPTCSTCGLGVVPMYDPYGNNGRRKRFAPGYDKTNQTRN</sequence>
<keyword evidence="3" id="KW-1185">Reference proteome</keyword>
<evidence type="ECO:0000313" key="3">
    <source>
        <dbReference type="Proteomes" id="UP000218231"/>
    </source>
</evidence>
<dbReference type="OrthoDB" id="6273859at2759"/>
<evidence type="ECO:0000313" key="2">
    <source>
        <dbReference type="EMBL" id="PAV80126.1"/>
    </source>
</evidence>
<dbReference type="AlphaFoldDB" id="A0A2A2L1I8"/>
<comment type="caution">
    <text evidence="2">The sequence shown here is derived from an EMBL/GenBank/DDBJ whole genome shotgun (WGS) entry which is preliminary data.</text>
</comment>